<feature type="domain" description="Peptidase S11 D-alanyl-D-alanine carboxypeptidase A N-terminal" evidence="10">
    <location>
        <begin position="27"/>
        <end position="241"/>
    </location>
</feature>
<dbReference type="GO" id="GO:0008360">
    <property type="term" value="P:regulation of cell shape"/>
    <property type="evidence" value="ECO:0007669"/>
    <property type="project" value="UniProtKB-KW"/>
</dbReference>
<evidence type="ECO:0000256" key="1">
    <source>
        <dbReference type="ARBA" id="ARBA00007164"/>
    </source>
</evidence>
<sequence length="361" mass="39448">MRSFCRVILLVLTFLLSAGPGIALPQLLIDMRTGEVLFEKDAGRPWHPASLTKLMTAYAAFEAVDAGRLTLETPVVMSENALKAPPSKMGFPVGTAVTLEDALYLMLVKSANDVAIAIGETVAGTEPEFVRLMNSHAANLGLTATRFANPNGLHDPNQVTSARDIAILAFVIRSRYPQYDEIFETRAVKFGKSTLESYNILLEKFRGTTGMKTGFVCASGLNIVATARRNGRELMAVVFGGVTARERGELAALLLERGFQGRYGGTRKSVTQIPNLAIAPVDMRPQVCGAEAKTYLASRKAEFPFGLEGQISYLNDDLVRREVRINTLGKLVDVELPRPRPAYAFVPEQVALPRPRPIILR</sequence>
<evidence type="ECO:0000313" key="12">
    <source>
        <dbReference type="Proteomes" id="UP000258927"/>
    </source>
</evidence>
<reference evidence="11 12" key="1">
    <citation type="submission" date="2017-05" db="EMBL/GenBank/DDBJ databases">
        <title>Genome Analysis of Maritalea myrionectae HL2708#5.</title>
        <authorList>
            <consortium name="Cotde Inc.-PKNU"/>
            <person name="Jang D."/>
            <person name="Oh H.-M."/>
        </authorList>
    </citation>
    <scope>NUCLEOTIDE SEQUENCE [LARGE SCALE GENOMIC DNA]</scope>
    <source>
        <strain evidence="11 12">HL2708#5</strain>
    </source>
</reference>
<feature type="active site" description="Acyl-ester intermediate" evidence="7">
    <location>
        <position position="50"/>
    </location>
</feature>
<dbReference type="InterPro" id="IPR012338">
    <property type="entry name" value="Beta-lactam/transpept-like"/>
</dbReference>
<dbReference type="SUPFAM" id="SSF56601">
    <property type="entry name" value="beta-lactamase/transpeptidase-like"/>
    <property type="match status" value="1"/>
</dbReference>
<name>A0A2R4MAP5_9HYPH</name>
<dbReference type="STRING" id="1122213.GCA_000423365_03249"/>
<gene>
    <name evidence="11" type="ORF">MXMO3_00537</name>
</gene>
<keyword evidence="5" id="KW-0573">Peptidoglycan synthesis</keyword>
<evidence type="ECO:0000256" key="4">
    <source>
        <dbReference type="ARBA" id="ARBA00022960"/>
    </source>
</evidence>
<dbReference type="Gene3D" id="3.40.710.10">
    <property type="entry name" value="DD-peptidase/beta-lactamase superfamily"/>
    <property type="match status" value="1"/>
</dbReference>
<organism evidence="11 12">
    <name type="scientific">Maritalea myrionectae</name>
    <dbReference type="NCBI Taxonomy" id="454601"/>
    <lineage>
        <taxon>Bacteria</taxon>
        <taxon>Pseudomonadati</taxon>
        <taxon>Pseudomonadota</taxon>
        <taxon>Alphaproteobacteria</taxon>
        <taxon>Hyphomicrobiales</taxon>
        <taxon>Devosiaceae</taxon>
        <taxon>Maritalea</taxon>
    </lineage>
</organism>
<keyword evidence="4" id="KW-0133">Cell shape</keyword>
<dbReference type="Proteomes" id="UP000258927">
    <property type="component" value="Chromosome"/>
</dbReference>
<feature type="active site" evidence="7">
    <location>
        <position position="110"/>
    </location>
</feature>
<dbReference type="GO" id="GO:0006508">
    <property type="term" value="P:proteolysis"/>
    <property type="evidence" value="ECO:0007669"/>
    <property type="project" value="InterPro"/>
</dbReference>
<dbReference type="GO" id="GO:0009252">
    <property type="term" value="P:peptidoglycan biosynthetic process"/>
    <property type="evidence" value="ECO:0007669"/>
    <property type="project" value="UniProtKB-KW"/>
</dbReference>
<feature type="active site" description="Proton acceptor" evidence="7">
    <location>
        <position position="53"/>
    </location>
</feature>
<dbReference type="InterPro" id="IPR018044">
    <property type="entry name" value="Peptidase_S11"/>
</dbReference>
<evidence type="ECO:0000256" key="2">
    <source>
        <dbReference type="ARBA" id="ARBA00022729"/>
    </source>
</evidence>
<evidence type="ECO:0000256" key="8">
    <source>
        <dbReference type="PIRSR" id="PIRSR618044-2"/>
    </source>
</evidence>
<keyword evidence="2" id="KW-0732">Signal</keyword>
<proteinExistence type="inferred from homology"/>
<evidence type="ECO:0000259" key="10">
    <source>
        <dbReference type="Pfam" id="PF00768"/>
    </source>
</evidence>
<dbReference type="GO" id="GO:0071555">
    <property type="term" value="P:cell wall organization"/>
    <property type="evidence" value="ECO:0007669"/>
    <property type="project" value="UniProtKB-KW"/>
</dbReference>
<dbReference type="EMBL" id="CP021330">
    <property type="protein sequence ID" value="AVX03082.1"/>
    <property type="molecule type" value="Genomic_DNA"/>
</dbReference>
<protein>
    <submittedName>
        <fullName evidence="11">Serine-type D-Ala-D-Ala carboxypeptidase</fullName>
    </submittedName>
</protein>
<dbReference type="Pfam" id="PF00768">
    <property type="entry name" value="Peptidase_S11"/>
    <property type="match status" value="1"/>
</dbReference>
<accession>A0A2R4MAP5</accession>
<dbReference type="PANTHER" id="PTHR21581:SF6">
    <property type="entry name" value="TRAFFICKING PROTEIN PARTICLE COMPLEX SUBUNIT 12"/>
    <property type="match status" value="1"/>
</dbReference>
<keyword evidence="12" id="KW-1185">Reference proteome</keyword>
<evidence type="ECO:0000256" key="5">
    <source>
        <dbReference type="ARBA" id="ARBA00022984"/>
    </source>
</evidence>
<evidence type="ECO:0000256" key="7">
    <source>
        <dbReference type="PIRSR" id="PIRSR618044-1"/>
    </source>
</evidence>
<keyword evidence="6" id="KW-0961">Cell wall biogenesis/degradation</keyword>
<dbReference type="PRINTS" id="PR00725">
    <property type="entry name" value="DADACBPTASE1"/>
</dbReference>
<keyword evidence="11" id="KW-0121">Carboxypeptidase</keyword>
<evidence type="ECO:0000256" key="6">
    <source>
        <dbReference type="ARBA" id="ARBA00023316"/>
    </source>
</evidence>
<dbReference type="RefSeq" id="WP_051214061.1">
    <property type="nucleotide sequence ID" value="NZ_CP021330.1"/>
</dbReference>
<evidence type="ECO:0000313" key="11">
    <source>
        <dbReference type="EMBL" id="AVX03082.1"/>
    </source>
</evidence>
<keyword evidence="11" id="KW-0645">Protease</keyword>
<dbReference type="AlphaFoldDB" id="A0A2R4MAP5"/>
<dbReference type="InterPro" id="IPR001967">
    <property type="entry name" value="Peptidase_S11_N"/>
</dbReference>
<evidence type="ECO:0000256" key="3">
    <source>
        <dbReference type="ARBA" id="ARBA00022801"/>
    </source>
</evidence>
<dbReference type="GO" id="GO:0009002">
    <property type="term" value="F:serine-type D-Ala-D-Ala carboxypeptidase activity"/>
    <property type="evidence" value="ECO:0007669"/>
    <property type="project" value="InterPro"/>
</dbReference>
<dbReference type="KEGG" id="mmyr:MXMO3_00537"/>
<dbReference type="PANTHER" id="PTHR21581">
    <property type="entry name" value="D-ALANYL-D-ALANINE CARBOXYPEPTIDASE"/>
    <property type="match status" value="1"/>
</dbReference>
<keyword evidence="3" id="KW-0378">Hydrolase</keyword>
<evidence type="ECO:0000256" key="9">
    <source>
        <dbReference type="RuleBase" id="RU004016"/>
    </source>
</evidence>
<feature type="binding site" evidence="8">
    <location>
        <position position="212"/>
    </location>
    <ligand>
        <name>substrate</name>
    </ligand>
</feature>
<comment type="similarity">
    <text evidence="1 9">Belongs to the peptidase S11 family.</text>
</comment>